<keyword evidence="1" id="KW-1133">Transmembrane helix</keyword>
<sequence length="259" mass="25990">MLVAVAIGMGALISVQSRVSAALADETDVYNAGWVTAMTGAVILAVILLVAPRTRRGFGRLRAGLRARTLPWWALLGGLGGMFFVVAQGTAASVLGLALFSMAVVAGQVVGGLVFDSLGAAGGGRRRPTTLRVLGSVLAIAAVSWGALGGGEGDLDVLLLVLAFAAGVGLAGAAGLTGRVQAASRSVVTTAMTNHLLGLTVIVLIVLALLPTGSSGFRLPSSPWLYLGASSARSASRSARSSSVRSGCCSWGSGWSRGS</sequence>
<feature type="transmembrane region" description="Helical" evidence="1">
    <location>
        <begin position="157"/>
        <end position="176"/>
    </location>
</feature>
<accession>A0ABN6XKD9</accession>
<evidence type="ECO:0000313" key="2">
    <source>
        <dbReference type="EMBL" id="BDZ45412.1"/>
    </source>
</evidence>
<protein>
    <recommendedName>
        <fullName evidence="4">Transporter family-2 protein</fullName>
    </recommendedName>
</protein>
<reference evidence="3" key="1">
    <citation type="journal article" date="2019" name="Int. J. Syst. Evol. Microbiol.">
        <title>The Global Catalogue of Microorganisms (GCM) 10K type strain sequencing project: providing services to taxonomists for standard genome sequencing and annotation.</title>
        <authorList>
            <consortium name="The Broad Institute Genomics Platform"/>
            <consortium name="The Broad Institute Genome Sequencing Center for Infectious Disease"/>
            <person name="Wu L."/>
            <person name="Ma J."/>
        </authorList>
    </citation>
    <scope>NUCLEOTIDE SEQUENCE [LARGE SCALE GENOMIC DNA]</scope>
    <source>
        <strain evidence="3">NBRC 108725</strain>
    </source>
</reference>
<feature type="transmembrane region" description="Helical" evidence="1">
    <location>
        <begin position="131"/>
        <end position="151"/>
    </location>
</feature>
<dbReference type="Pfam" id="PF04657">
    <property type="entry name" value="DMT_YdcZ"/>
    <property type="match status" value="1"/>
</dbReference>
<dbReference type="PANTHER" id="PTHR34821:SF2">
    <property type="entry name" value="INNER MEMBRANE PROTEIN YDCZ"/>
    <property type="match status" value="1"/>
</dbReference>
<keyword evidence="1" id="KW-0472">Membrane</keyword>
<proteinExistence type="predicted"/>
<keyword evidence="1" id="KW-0812">Transmembrane</keyword>
<keyword evidence="3" id="KW-1185">Reference proteome</keyword>
<gene>
    <name evidence="2" type="ORF">GCM10025866_13210</name>
</gene>
<dbReference type="EMBL" id="AP027731">
    <property type="protein sequence ID" value="BDZ45412.1"/>
    <property type="molecule type" value="Genomic_DNA"/>
</dbReference>
<feature type="transmembrane region" description="Helical" evidence="1">
    <location>
        <begin position="31"/>
        <end position="51"/>
    </location>
</feature>
<dbReference type="PANTHER" id="PTHR34821">
    <property type="entry name" value="INNER MEMBRANE PROTEIN YDCZ"/>
    <property type="match status" value="1"/>
</dbReference>
<feature type="transmembrane region" description="Helical" evidence="1">
    <location>
        <begin position="97"/>
        <end position="119"/>
    </location>
</feature>
<organism evidence="2 3">
    <name type="scientific">Naasia aerilata</name>
    <dbReference type="NCBI Taxonomy" id="1162966"/>
    <lineage>
        <taxon>Bacteria</taxon>
        <taxon>Bacillati</taxon>
        <taxon>Actinomycetota</taxon>
        <taxon>Actinomycetes</taxon>
        <taxon>Micrococcales</taxon>
        <taxon>Microbacteriaceae</taxon>
        <taxon>Naasia</taxon>
    </lineage>
</organism>
<name>A0ABN6XKD9_9MICO</name>
<evidence type="ECO:0008006" key="4">
    <source>
        <dbReference type="Google" id="ProtNLM"/>
    </source>
</evidence>
<dbReference type="InterPro" id="IPR006750">
    <property type="entry name" value="YdcZ"/>
</dbReference>
<feature type="transmembrane region" description="Helical" evidence="1">
    <location>
        <begin position="196"/>
        <end position="217"/>
    </location>
</feature>
<evidence type="ECO:0000256" key="1">
    <source>
        <dbReference type="SAM" id="Phobius"/>
    </source>
</evidence>
<dbReference type="Proteomes" id="UP001321498">
    <property type="component" value="Chromosome"/>
</dbReference>
<feature type="transmembrane region" description="Helical" evidence="1">
    <location>
        <begin position="72"/>
        <end position="91"/>
    </location>
</feature>
<evidence type="ECO:0000313" key="3">
    <source>
        <dbReference type="Proteomes" id="UP001321498"/>
    </source>
</evidence>